<sequence>LVEVQAGNGKHAIFVSYPEDVSEALKYLYFSIVTYNISLTITKISILLQYHRIFTLREMRIPVYVALAIVSAWGITTLFTSIFSCVPVDASWKVTEQASATCVNRMALWYTNASVNIVTDILVAAIPVRGIWSLQIPKRQKTALLGILTIGWFVCIVSILRLYALNVFDKHQDDATYHSAPTAYWSAIEANLAIVCASLPALKPLIIRIVPVFGARHSSKGRGSTAASGNTHRLRKLGSKGIWRSGDDKEKLTSDSSASHAQSFASRPSESEQHGRNIYVTKHFEQHVENSRGPRDSDSQQEVTAAVFLARGNV</sequence>
<accession>A0ACB6SIX6</accession>
<feature type="non-terminal residue" evidence="1">
    <location>
        <position position="1"/>
    </location>
</feature>
<organism evidence="1 2">
    <name type="scientific">Macroventuria anomochaeta</name>
    <dbReference type="NCBI Taxonomy" id="301207"/>
    <lineage>
        <taxon>Eukaryota</taxon>
        <taxon>Fungi</taxon>
        <taxon>Dikarya</taxon>
        <taxon>Ascomycota</taxon>
        <taxon>Pezizomycotina</taxon>
        <taxon>Dothideomycetes</taxon>
        <taxon>Pleosporomycetidae</taxon>
        <taxon>Pleosporales</taxon>
        <taxon>Pleosporineae</taxon>
        <taxon>Didymellaceae</taxon>
        <taxon>Macroventuria</taxon>
    </lineage>
</organism>
<evidence type="ECO:0000313" key="1">
    <source>
        <dbReference type="EMBL" id="KAF2633299.1"/>
    </source>
</evidence>
<gene>
    <name evidence="1" type="ORF">BU25DRAFT_327471</name>
</gene>
<keyword evidence="2" id="KW-1185">Reference proteome</keyword>
<name>A0ACB6SIX6_9PLEO</name>
<evidence type="ECO:0000313" key="2">
    <source>
        <dbReference type="Proteomes" id="UP000799754"/>
    </source>
</evidence>
<proteinExistence type="predicted"/>
<dbReference type="Proteomes" id="UP000799754">
    <property type="component" value="Unassembled WGS sequence"/>
</dbReference>
<reference evidence="1" key="1">
    <citation type="journal article" date="2020" name="Stud. Mycol.">
        <title>101 Dothideomycetes genomes: a test case for predicting lifestyles and emergence of pathogens.</title>
        <authorList>
            <person name="Haridas S."/>
            <person name="Albert R."/>
            <person name="Binder M."/>
            <person name="Bloem J."/>
            <person name="Labutti K."/>
            <person name="Salamov A."/>
            <person name="Andreopoulos B."/>
            <person name="Baker S."/>
            <person name="Barry K."/>
            <person name="Bills G."/>
            <person name="Bluhm B."/>
            <person name="Cannon C."/>
            <person name="Castanera R."/>
            <person name="Culley D."/>
            <person name="Daum C."/>
            <person name="Ezra D."/>
            <person name="Gonzalez J."/>
            <person name="Henrissat B."/>
            <person name="Kuo A."/>
            <person name="Liang C."/>
            <person name="Lipzen A."/>
            <person name="Lutzoni F."/>
            <person name="Magnuson J."/>
            <person name="Mondo S."/>
            <person name="Nolan M."/>
            <person name="Ohm R."/>
            <person name="Pangilinan J."/>
            <person name="Park H.-J."/>
            <person name="Ramirez L."/>
            <person name="Alfaro M."/>
            <person name="Sun H."/>
            <person name="Tritt A."/>
            <person name="Yoshinaga Y."/>
            <person name="Zwiers L.-H."/>
            <person name="Turgeon B."/>
            <person name="Goodwin S."/>
            <person name="Spatafora J."/>
            <person name="Crous P."/>
            <person name="Grigoriev I."/>
        </authorList>
    </citation>
    <scope>NUCLEOTIDE SEQUENCE</scope>
    <source>
        <strain evidence="1">CBS 525.71</strain>
    </source>
</reference>
<dbReference type="EMBL" id="MU006701">
    <property type="protein sequence ID" value="KAF2633299.1"/>
    <property type="molecule type" value="Genomic_DNA"/>
</dbReference>
<protein>
    <submittedName>
        <fullName evidence="1">Uncharacterized protein</fullName>
    </submittedName>
</protein>
<comment type="caution">
    <text evidence="1">The sequence shown here is derived from an EMBL/GenBank/DDBJ whole genome shotgun (WGS) entry which is preliminary data.</text>
</comment>